<feature type="DNA-binding region" description="H-T-H motif" evidence="4">
    <location>
        <begin position="31"/>
        <end position="50"/>
    </location>
</feature>
<dbReference type="PANTHER" id="PTHR30055:SF234">
    <property type="entry name" value="HTH-TYPE TRANSCRIPTIONAL REGULATOR BETI"/>
    <property type="match status" value="1"/>
</dbReference>
<dbReference type="Proteomes" id="UP001152876">
    <property type="component" value="Unassembled WGS sequence"/>
</dbReference>
<protein>
    <submittedName>
        <fullName evidence="6">Transcriptional regulator</fullName>
    </submittedName>
</protein>
<dbReference type="EMBL" id="AOGK01000007">
    <property type="protein sequence ID" value="MDG5975545.1"/>
    <property type="molecule type" value="Genomic_DNA"/>
</dbReference>
<dbReference type="Gene3D" id="1.10.357.10">
    <property type="entry name" value="Tetracycline Repressor, domain 2"/>
    <property type="match status" value="1"/>
</dbReference>
<keyword evidence="3" id="KW-0804">Transcription</keyword>
<dbReference type="RefSeq" id="WP_068171122.1">
    <property type="nucleotide sequence ID" value="NZ_AOGK01000007.1"/>
</dbReference>
<name>A0A9X4S8K4_9BURK</name>
<evidence type="ECO:0000259" key="5">
    <source>
        <dbReference type="PROSITE" id="PS50977"/>
    </source>
</evidence>
<dbReference type="Pfam" id="PF17937">
    <property type="entry name" value="TetR_C_28"/>
    <property type="match status" value="1"/>
</dbReference>
<dbReference type="OrthoDB" id="9809772at2"/>
<feature type="domain" description="HTH tetR-type" evidence="5">
    <location>
        <begin position="8"/>
        <end position="68"/>
    </location>
</feature>
<dbReference type="PROSITE" id="PS50977">
    <property type="entry name" value="HTH_TETR_2"/>
    <property type="match status" value="1"/>
</dbReference>
<dbReference type="PANTHER" id="PTHR30055">
    <property type="entry name" value="HTH-TYPE TRANSCRIPTIONAL REGULATOR RUTR"/>
    <property type="match status" value="1"/>
</dbReference>
<evidence type="ECO:0000256" key="1">
    <source>
        <dbReference type="ARBA" id="ARBA00023015"/>
    </source>
</evidence>
<sequence>MSNPPGRSSSREKLLDAAAELIATHSVQELTLEGVAAAAGVTKGGLIYHFKTKDELLGALVERMSQELDQRSRAKAAQRGDTTGALLMALVDDTFDMPPGEKRLLTNLLAAATSYPHLLGPVQQLYNRLYGELTQAGPEAGLALVVAAALDGISLMELLNLHQFSPEQHDAMRQVLQRITQRFE</sequence>
<keyword evidence="7" id="KW-1185">Reference proteome</keyword>
<dbReference type="InterPro" id="IPR009057">
    <property type="entry name" value="Homeodomain-like_sf"/>
</dbReference>
<dbReference type="Pfam" id="PF00440">
    <property type="entry name" value="TetR_N"/>
    <property type="match status" value="1"/>
</dbReference>
<comment type="caution">
    <text evidence="6">The sequence shown here is derived from an EMBL/GenBank/DDBJ whole genome shotgun (WGS) entry which is preliminary data.</text>
</comment>
<evidence type="ECO:0000256" key="2">
    <source>
        <dbReference type="ARBA" id="ARBA00023125"/>
    </source>
</evidence>
<evidence type="ECO:0000256" key="4">
    <source>
        <dbReference type="PROSITE-ProRule" id="PRU00335"/>
    </source>
</evidence>
<dbReference type="InterPro" id="IPR001647">
    <property type="entry name" value="HTH_TetR"/>
</dbReference>
<dbReference type="PRINTS" id="PR00455">
    <property type="entry name" value="HTHTETR"/>
</dbReference>
<organism evidence="6 7">
    <name type="scientific">Hydrogenophaga taeniospiralis CCUG 15921</name>
    <dbReference type="NCBI Taxonomy" id="1281780"/>
    <lineage>
        <taxon>Bacteria</taxon>
        <taxon>Pseudomonadati</taxon>
        <taxon>Pseudomonadota</taxon>
        <taxon>Betaproteobacteria</taxon>
        <taxon>Burkholderiales</taxon>
        <taxon>Comamonadaceae</taxon>
        <taxon>Hydrogenophaga</taxon>
    </lineage>
</organism>
<dbReference type="AlphaFoldDB" id="A0A9X4S8K4"/>
<dbReference type="InterPro" id="IPR041479">
    <property type="entry name" value="TetR_CgmR_C"/>
</dbReference>
<dbReference type="SUPFAM" id="SSF46689">
    <property type="entry name" value="Homeodomain-like"/>
    <property type="match status" value="1"/>
</dbReference>
<evidence type="ECO:0000256" key="3">
    <source>
        <dbReference type="ARBA" id="ARBA00023163"/>
    </source>
</evidence>
<evidence type="ECO:0000313" key="7">
    <source>
        <dbReference type="Proteomes" id="UP001152876"/>
    </source>
</evidence>
<reference evidence="6" key="1">
    <citation type="submission" date="2013-01" db="EMBL/GenBank/DDBJ databases">
        <title>Genome draft of Hydrogenophaga taeniospiralis 2K1.</title>
        <authorList>
            <person name="Gomila M."/>
            <person name="Lalucat J."/>
        </authorList>
    </citation>
    <scope>NUCLEOTIDE SEQUENCE</scope>
    <source>
        <strain evidence="6">CCUG 15921</strain>
    </source>
</reference>
<keyword evidence="1" id="KW-0805">Transcription regulation</keyword>
<accession>A0A9X4S8K4</accession>
<keyword evidence="2 4" id="KW-0238">DNA-binding</keyword>
<dbReference type="GO" id="GO:0000976">
    <property type="term" value="F:transcription cis-regulatory region binding"/>
    <property type="evidence" value="ECO:0007669"/>
    <property type="project" value="TreeGrafter"/>
</dbReference>
<gene>
    <name evidence="6" type="ORF">H010_09806</name>
</gene>
<dbReference type="GO" id="GO:0003700">
    <property type="term" value="F:DNA-binding transcription factor activity"/>
    <property type="evidence" value="ECO:0007669"/>
    <property type="project" value="TreeGrafter"/>
</dbReference>
<evidence type="ECO:0000313" key="6">
    <source>
        <dbReference type="EMBL" id="MDG5975545.1"/>
    </source>
</evidence>
<dbReference type="InterPro" id="IPR050109">
    <property type="entry name" value="HTH-type_TetR-like_transc_reg"/>
</dbReference>
<proteinExistence type="predicted"/>